<dbReference type="PANTHER" id="PTHR12126">
    <property type="entry name" value="NADH-UBIQUINONE OXIDOREDUCTASE 39 KDA SUBUNIT-RELATED"/>
    <property type="match status" value="1"/>
</dbReference>
<dbReference type="InterPro" id="IPR016040">
    <property type="entry name" value="NAD(P)-bd_dom"/>
</dbReference>
<evidence type="ECO:0000259" key="1">
    <source>
        <dbReference type="Pfam" id="PF13460"/>
    </source>
</evidence>
<keyword evidence="3" id="KW-1185">Reference proteome</keyword>
<name>A0A4S4M740_9AGAM</name>
<protein>
    <recommendedName>
        <fullName evidence="1">NAD(P)-binding domain-containing protein</fullName>
    </recommendedName>
</protein>
<gene>
    <name evidence="2" type="ORF">EW146_g841</name>
</gene>
<dbReference type="InterPro" id="IPR036291">
    <property type="entry name" value="NAD(P)-bd_dom_sf"/>
</dbReference>
<sequence length="402" mass="44574">MLSSPATFSRLQRLATAPGKRALHDLVTLPDKKPVISYGPPGRSAVTGHVATVFGCTGFLGRYLVSKLAKAGTQVIIPYREEDEKRHLKVMGDLGQIVPMEWDLRDEGQIEECVRHSDIVYNLVGREYDTKNFKFRDVNATGAGRIADISAKSGVPRFVHVSHLNAAADSPSQFFQAKAEGEVLVKEAFSTATIVRPGTMYGYEDKLLNNIAIWPIWWKLNYAQTKIRPVHVTDVAQALTNLISMSSLPGTYSLPGPSTLTFEYLLELVSTLTYNPPSRAPVLPRRVALALAKAAQSVWWPALSPDEVIRRYIDDADVAGDWETLGVIPDEIENHAITVNYVRPIVLPPSREPATFLMIFLHTVFVSGKFRLEGDLVCLFALACYQSQYSNPIDIVTSFVKE</sequence>
<reference evidence="2 3" key="1">
    <citation type="submission" date="2019-02" db="EMBL/GenBank/DDBJ databases">
        <title>Genome sequencing of the rare red list fungi Bondarzewia mesenterica.</title>
        <authorList>
            <person name="Buettner E."/>
            <person name="Kellner H."/>
        </authorList>
    </citation>
    <scope>NUCLEOTIDE SEQUENCE [LARGE SCALE GENOMIC DNA]</scope>
    <source>
        <strain evidence="2 3">DSM 108281</strain>
    </source>
</reference>
<feature type="domain" description="NAD(P)-binding" evidence="1">
    <location>
        <begin position="55"/>
        <end position="201"/>
    </location>
</feature>
<proteinExistence type="predicted"/>
<dbReference type="PANTHER" id="PTHR12126:SF11">
    <property type="entry name" value="NADH DEHYDROGENASE [UBIQUINONE] 1 ALPHA SUBCOMPLEX SUBUNIT 9, MITOCHONDRIAL"/>
    <property type="match status" value="1"/>
</dbReference>
<dbReference type="Proteomes" id="UP000310158">
    <property type="component" value="Unassembled WGS sequence"/>
</dbReference>
<dbReference type="EMBL" id="SGPL01000019">
    <property type="protein sequence ID" value="THH20537.1"/>
    <property type="molecule type" value="Genomic_DNA"/>
</dbReference>
<dbReference type="AlphaFoldDB" id="A0A4S4M740"/>
<dbReference type="Pfam" id="PF13460">
    <property type="entry name" value="NAD_binding_10"/>
    <property type="match status" value="1"/>
</dbReference>
<organism evidence="2 3">
    <name type="scientific">Bondarzewia mesenterica</name>
    <dbReference type="NCBI Taxonomy" id="1095465"/>
    <lineage>
        <taxon>Eukaryota</taxon>
        <taxon>Fungi</taxon>
        <taxon>Dikarya</taxon>
        <taxon>Basidiomycota</taxon>
        <taxon>Agaricomycotina</taxon>
        <taxon>Agaricomycetes</taxon>
        <taxon>Russulales</taxon>
        <taxon>Bondarzewiaceae</taxon>
        <taxon>Bondarzewia</taxon>
    </lineage>
</organism>
<dbReference type="SUPFAM" id="SSF51735">
    <property type="entry name" value="NAD(P)-binding Rossmann-fold domains"/>
    <property type="match status" value="1"/>
</dbReference>
<dbReference type="InterPro" id="IPR051207">
    <property type="entry name" value="ComplexI_NDUFA9_subunit"/>
</dbReference>
<evidence type="ECO:0000313" key="3">
    <source>
        <dbReference type="Proteomes" id="UP000310158"/>
    </source>
</evidence>
<accession>A0A4S4M740</accession>
<dbReference type="GO" id="GO:0005739">
    <property type="term" value="C:mitochondrion"/>
    <property type="evidence" value="ECO:0007669"/>
    <property type="project" value="TreeGrafter"/>
</dbReference>
<dbReference type="GO" id="GO:0044877">
    <property type="term" value="F:protein-containing complex binding"/>
    <property type="evidence" value="ECO:0007669"/>
    <property type="project" value="TreeGrafter"/>
</dbReference>
<comment type="caution">
    <text evidence="2">The sequence shown here is derived from an EMBL/GenBank/DDBJ whole genome shotgun (WGS) entry which is preliminary data.</text>
</comment>
<dbReference type="CDD" id="cd05271">
    <property type="entry name" value="NDUFA9_like_SDR_a"/>
    <property type="match status" value="1"/>
</dbReference>
<dbReference type="Gene3D" id="3.40.50.720">
    <property type="entry name" value="NAD(P)-binding Rossmann-like Domain"/>
    <property type="match status" value="1"/>
</dbReference>
<evidence type="ECO:0000313" key="2">
    <source>
        <dbReference type="EMBL" id="THH20537.1"/>
    </source>
</evidence>
<dbReference type="OrthoDB" id="275457at2759"/>